<evidence type="ECO:0000313" key="3">
    <source>
        <dbReference type="Proteomes" id="UP001629058"/>
    </source>
</evidence>
<accession>A0ABW8Y639</accession>
<dbReference type="RefSeq" id="WP_408092464.1">
    <property type="nucleotide sequence ID" value="NZ_JBELPY010000015.1"/>
</dbReference>
<evidence type="ECO:0000313" key="2">
    <source>
        <dbReference type="EMBL" id="MFL9835584.1"/>
    </source>
</evidence>
<keyword evidence="1" id="KW-0732">Signal</keyword>
<keyword evidence="3" id="KW-1185">Reference proteome</keyword>
<dbReference type="PROSITE" id="PS51257">
    <property type="entry name" value="PROKAR_LIPOPROTEIN"/>
    <property type="match status" value="1"/>
</dbReference>
<name>A0ABW8Y639_9FLAO</name>
<organism evidence="2 3">
    <name type="scientific">Chryseobacterium terrae</name>
    <dbReference type="NCBI Taxonomy" id="3163299"/>
    <lineage>
        <taxon>Bacteria</taxon>
        <taxon>Pseudomonadati</taxon>
        <taxon>Bacteroidota</taxon>
        <taxon>Flavobacteriia</taxon>
        <taxon>Flavobacteriales</taxon>
        <taxon>Weeksellaceae</taxon>
        <taxon>Chryseobacterium group</taxon>
        <taxon>Chryseobacterium</taxon>
    </lineage>
</organism>
<dbReference type="Proteomes" id="UP001629058">
    <property type="component" value="Unassembled WGS sequence"/>
</dbReference>
<sequence length="180" mass="21313">MKIILSILLCFSLASCTVYGVTNDYKKLSNEQKNTIVPLEDFEKTEQNYVYKINGQQLKTELSKHPKSVVYIFTNGCKSAYCLPMSNYERFAKENGYKLFLVMEGYGELQQTTKQRSEVFTEPLFSIDNDHYNSWYSIRFHRLFENELRGIAKKSKPEWEGNLYFFKYDKLEKITRELPQ</sequence>
<dbReference type="EMBL" id="JBELPY010000015">
    <property type="protein sequence ID" value="MFL9835584.1"/>
    <property type="molecule type" value="Genomic_DNA"/>
</dbReference>
<evidence type="ECO:0000256" key="1">
    <source>
        <dbReference type="SAM" id="SignalP"/>
    </source>
</evidence>
<comment type="caution">
    <text evidence="2">The sequence shown here is derived from an EMBL/GenBank/DDBJ whole genome shotgun (WGS) entry which is preliminary data.</text>
</comment>
<feature type="chain" id="PRO_5046638507" evidence="1">
    <location>
        <begin position="21"/>
        <end position="180"/>
    </location>
</feature>
<gene>
    <name evidence="2" type="ORF">ABS765_16325</name>
</gene>
<proteinExistence type="predicted"/>
<reference evidence="2 3" key="1">
    <citation type="submission" date="2024-06" db="EMBL/GenBank/DDBJ databases">
        <authorList>
            <person name="Kaempfer P."/>
            <person name="Viver T."/>
        </authorList>
    </citation>
    <scope>NUCLEOTIDE SEQUENCE [LARGE SCALE GENOMIC DNA]</scope>
    <source>
        <strain evidence="2 3">ST-37</strain>
    </source>
</reference>
<protein>
    <submittedName>
        <fullName evidence="2">Uncharacterized protein</fullName>
    </submittedName>
</protein>
<feature type="signal peptide" evidence="1">
    <location>
        <begin position="1"/>
        <end position="20"/>
    </location>
</feature>